<accession>A0ABQ8EZW2</accession>
<dbReference type="InterPro" id="IPR000477">
    <property type="entry name" value="RT_dom"/>
</dbReference>
<reference evidence="9 10" key="1">
    <citation type="submission" date="2021-02" db="EMBL/GenBank/DDBJ databases">
        <title>Variation within the Batrachochytrium salamandrivorans European outbreak.</title>
        <authorList>
            <person name="Kelly M."/>
            <person name="Pasmans F."/>
            <person name="Shea T.P."/>
            <person name="Munoz J.F."/>
            <person name="Carranza S."/>
            <person name="Cuomo C.A."/>
            <person name="Martel A."/>
        </authorList>
    </citation>
    <scope>NUCLEOTIDE SEQUENCE [LARGE SCALE GENOMIC DNA]</scope>
    <source>
        <strain evidence="9 10">AMFP18/2</strain>
    </source>
</reference>
<keyword evidence="3" id="KW-0548">Nucleotidyltransferase</keyword>
<feature type="domain" description="Reverse transcriptase" evidence="8">
    <location>
        <begin position="169"/>
        <end position="348"/>
    </location>
</feature>
<keyword evidence="10" id="KW-1185">Reference proteome</keyword>
<keyword evidence="6" id="KW-0378">Hydrolase</keyword>
<dbReference type="Gene3D" id="3.10.20.370">
    <property type="match status" value="1"/>
</dbReference>
<evidence type="ECO:0000256" key="4">
    <source>
        <dbReference type="ARBA" id="ARBA00022722"/>
    </source>
</evidence>
<dbReference type="InterPro" id="IPR043502">
    <property type="entry name" value="DNA/RNA_pol_sf"/>
</dbReference>
<name>A0ABQ8EZW2_9FUNG</name>
<evidence type="ECO:0000256" key="5">
    <source>
        <dbReference type="ARBA" id="ARBA00022759"/>
    </source>
</evidence>
<evidence type="ECO:0000256" key="1">
    <source>
        <dbReference type="ARBA" id="ARBA00012493"/>
    </source>
</evidence>
<dbReference type="CDD" id="cd01647">
    <property type="entry name" value="RT_LTR"/>
    <property type="match status" value="1"/>
</dbReference>
<sequence>MLPTKSQLLKVTCQDHIEITKFYVSSIKYPVILGLDWLRRHNPRINWDDLTIVFRSEYCQDNCTATQPVTCHSVEMTTCSTSRTDPDKLTSQVYPYIGGNEQQISDFPQELTIEYADVFSKSNANKLPAHSEFDFGIDLEPGFHPPHGKVYSLTPKETQVMATFVQEQLDKNFIRPSTSPAAAPCFFVAKKDGDLRPVQDYRGLNAGTIKKRYPLPLISDLLRDLSKGSIFTTLDLRSAYNLIRIKKGDEWKTAWICKQGLFEQQVMSFGFANAPPHFQWVMNSIFSDMLGKFVLVYLDDIIIYSPDPTSHVTHVRRVLDRLREKQLYCKLEKCFYGKHKLHYLGYIISSAGVEMDPKKIDAVQEWPVPTKVHDIQVFLGFTNFYRRFVPNYAKTTQPLTALLKKDIKFNWNQATEDSFKALKKAFKDNVILTHADESQEFLVEVDASDFAVAGVLSQYNSQRDLQPVAFFSRQMVPAERNYEIYDKELLAIAVCLKEWRHFLQNSIKPFTILSDHKSLEYFMTTKQLTRRQARWAELLSEYDFRLSYRPGSHNGKADHLSRRPDYMVEEEKSNFLQILQPSMIVAPLDATQSVYSPSLKRHIFFDRDWPLLVADFLDANRWLLGIPEPLLDTCRKESAHFTMADNTFCHVLENGISKIPYCPSWDRKSVYARFHRGLGHLKFDSIIDYYYLFIILLVGKRSLLKMTGIPSQTV</sequence>
<dbReference type="EMBL" id="JAFCIX010000445">
    <property type="protein sequence ID" value="KAH6589579.1"/>
    <property type="molecule type" value="Genomic_DNA"/>
</dbReference>
<dbReference type="Pfam" id="PF17917">
    <property type="entry name" value="RT_RNaseH"/>
    <property type="match status" value="1"/>
</dbReference>
<evidence type="ECO:0000313" key="9">
    <source>
        <dbReference type="EMBL" id="KAH6589579.1"/>
    </source>
</evidence>
<evidence type="ECO:0000256" key="2">
    <source>
        <dbReference type="ARBA" id="ARBA00022679"/>
    </source>
</evidence>
<dbReference type="Pfam" id="PF00078">
    <property type="entry name" value="RVT_1"/>
    <property type="match status" value="1"/>
</dbReference>
<dbReference type="PROSITE" id="PS50878">
    <property type="entry name" value="RT_POL"/>
    <property type="match status" value="1"/>
</dbReference>
<keyword evidence="2" id="KW-0808">Transferase</keyword>
<dbReference type="InterPro" id="IPR041373">
    <property type="entry name" value="RT_RNaseH"/>
</dbReference>
<dbReference type="Proteomes" id="UP001648503">
    <property type="component" value="Unassembled WGS sequence"/>
</dbReference>
<protein>
    <recommendedName>
        <fullName evidence="1">RNA-directed DNA polymerase</fullName>
        <ecNumber evidence="1">2.7.7.49</ecNumber>
    </recommendedName>
</protein>
<evidence type="ECO:0000256" key="7">
    <source>
        <dbReference type="ARBA" id="ARBA00022918"/>
    </source>
</evidence>
<dbReference type="InterPro" id="IPR021109">
    <property type="entry name" value="Peptidase_aspartic_dom_sf"/>
</dbReference>
<dbReference type="PANTHER" id="PTHR37984:SF5">
    <property type="entry name" value="PROTEIN NYNRIN-LIKE"/>
    <property type="match status" value="1"/>
</dbReference>
<dbReference type="Gene3D" id="2.40.70.10">
    <property type="entry name" value="Acid Proteases"/>
    <property type="match status" value="1"/>
</dbReference>
<dbReference type="Gene3D" id="3.10.10.10">
    <property type="entry name" value="HIV Type 1 Reverse Transcriptase, subunit A, domain 1"/>
    <property type="match status" value="1"/>
</dbReference>
<comment type="caution">
    <text evidence="9">The sequence shown here is derived from an EMBL/GenBank/DDBJ whole genome shotgun (WGS) entry which is preliminary data.</text>
</comment>
<dbReference type="Gene3D" id="3.30.70.270">
    <property type="match status" value="2"/>
</dbReference>
<evidence type="ECO:0000313" key="10">
    <source>
        <dbReference type="Proteomes" id="UP001648503"/>
    </source>
</evidence>
<dbReference type="InterPro" id="IPR050951">
    <property type="entry name" value="Retrovirus_Pol_polyprotein"/>
</dbReference>
<keyword evidence="5" id="KW-0255">Endonuclease</keyword>
<dbReference type="InterPro" id="IPR043128">
    <property type="entry name" value="Rev_trsase/Diguanyl_cyclase"/>
</dbReference>
<proteinExistence type="predicted"/>
<organism evidence="9 10">
    <name type="scientific">Batrachochytrium salamandrivorans</name>
    <dbReference type="NCBI Taxonomy" id="1357716"/>
    <lineage>
        <taxon>Eukaryota</taxon>
        <taxon>Fungi</taxon>
        <taxon>Fungi incertae sedis</taxon>
        <taxon>Chytridiomycota</taxon>
        <taxon>Chytridiomycota incertae sedis</taxon>
        <taxon>Chytridiomycetes</taxon>
        <taxon>Rhizophydiales</taxon>
        <taxon>Rhizophydiales incertae sedis</taxon>
        <taxon>Batrachochytrium</taxon>
    </lineage>
</organism>
<keyword evidence="4" id="KW-0540">Nuclease</keyword>
<dbReference type="CDD" id="cd09274">
    <property type="entry name" value="RNase_HI_RT_Ty3"/>
    <property type="match status" value="1"/>
</dbReference>
<gene>
    <name evidence="9" type="ORF">BASA50_009934</name>
</gene>
<keyword evidence="7" id="KW-0695">RNA-directed DNA polymerase</keyword>
<evidence type="ECO:0000256" key="3">
    <source>
        <dbReference type="ARBA" id="ARBA00022695"/>
    </source>
</evidence>
<evidence type="ECO:0000256" key="6">
    <source>
        <dbReference type="ARBA" id="ARBA00022801"/>
    </source>
</evidence>
<dbReference type="EC" id="2.7.7.49" evidence="1"/>
<dbReference type="SUPFAM" id="SSF56672">
    <property type="entry name" value="DNA/RNA polymerases"/>
    <property type="match status" value="1"/>
</dbReference>
<evidence type="ECO:0000259" key="8">
    <source>
        <dbReference type="PROSITE" id="PS50878"/>
    </source>
</evidence>
<dbReference type="PANTHER" id="PTHR37984">
    <property type="entry name" value="PROTEIN CBG26694"/>
    <property type="match status" value="1"/>
</dbReference>